<reference evidence="1 2" key="1">
    <citation type="submission" date="2020-08" db="EMBL/GenBank/DDBJ databases">
        <title>Description of novel Pseudomonas species.</title>
        <authorList>
            <person name="Duman M."/>
            <person name="Mulet M."/>
            <person name="Altun S."/>
            <person name="Saticioglu I.B."/>
            <person name="Lalucat J."/>
            <person name="Garcia-Valdes E."/>
        </authorList>
    </citation>
    <scope>NUCLEOTIDE SEQUENCE [LARGE SCALE GENOMIC DNA]</scope>
    <source>
        <strain evidence="1 2">P66</strain>
    </source>
</reference>
<organism evidence="1 2">
    <name type="scientific">Pseudomonas arcuscaelestis</name>
    <dbReference type="NCBI Taxonomy" id="2710591"/>
    <lineage>
        <taxon>Bacteria</taxon>
        <taxon>Pseudomonadati</taxon>
        <taxon>Pseudomonadota</taxon>
        <taxon>Gammaproteobacteria</taxon>
        <taxon>Pseudomonadales</taxon>
        <taxon>Pseudomonadaceae</taxon>
        <taxon>Pseudomonas</taxon>
    </lineage>
</organism>
<comment type="caution">
    <text evidence="1">The sequence shown here is derived from an EMBL/GenBank/DDBJ whole genome shotgun (WGS) entry which is preliminary data.</text>
</comment>
<keyword evidence="2" id="KW-1185">Reference proteome</keyword>
<dbReference type="EMBL" id="JACOPV010000008">
    <property type="protein sequence ID" value="MBM5458666.1"/>
    <property type="molecule type" value="Genomic_DNA"/>
</dbReference>
<dbReference type="RefSeq" id="WP_203584605.1">
    <property type="nucleotide sequence ID" value="NZ_JACOPV010000008.1"/>
</dbReference>
<evidence type="ECO:0000313" key="2">
    <source>
        <dbReference type="Proteomes" id="UP000745663"/>
    </source>
</evidence>
<dbReference type="Proteomes" id="UP000745663">
    <property type="component" value="Unassembled WGS sequence"/>
</dbReference>
<accession>A0ABS2BYG5</accession>
<proteinExistence type="predicted"/>
<gene>
    <name evidence="1" type="ORF">H8F21_13935</name>
</gene>
<protein>
    <submittedName>
        <fullName evidence="1">Uncharacterized protein</fullName>
    </submittedName>
</protein>
<evidence type="ECO:0000313" key="1">
    <source>
        <dbReference type="EMBL" id="MBM5458666.1"/>
    </source>
</evidence>
<name>A0ABS2BYG5_9PSED</name>
<sequence length="65" mass="7167">MHTGKNYTAWETEITQLIADDLEISYSDAAGMVEAQDFFLIQPWGKGMTARETADVILKASEAAD</sequence>